<dbReference type="AlphaFoldDB" id="A0A0F8CX20"/>
<evidence type="ECO:0000313" key="4">
    <source>
        <dbReference type="Proteomes" id="UP000034841"/>
    </source>
</evidence>
<feature type="signal peptide" evidence="2">
    <location>
        <begin position="1"/>
        <end position="16"/>
    </location>
</feature>
<feature type="compositionally biased region" description="Basic and acidic residues" evidence="1">
    <location>
        <begin position="470"/>
        <end position="480"/>
    </location>
</feature>
<evidence type="ECO:0000313" key="3">
    <source>
        <dbReference type="EMBL" id="KKF95207.1"/>
    </source>
</evidence>
<evidence type="ECO:0000256" key="2">
    <source>
        <dbReference type="SAM" id="SignalP"/>
    </source>
</evidence>
<reference evidence="3 4" key="1">
    <citation type="submission" date="2015-04" db="EMBL/GenBank/DDBJ databases">
        <title>Genome sequence of Ceratocystis platani, a major pathogen of plane trees.</title>
        <authorList>
            <person name="Belbahri L."/>
        </authorList>
    </citation>
    <scope>NUCLEOTIDE SEQUENCE [LARGE SCALE GENOMIC DNA]</scope>
    <source>
        <strain evidence="3 4">CFO</strain>
    </source>
</reference>
<name>A0A0F8CX20_CERFI</name>
<gene>
    <name evidence="3" type="ORF">CFO_g2438</name>
</gene>
<comment type="caution">
    <text evidence="3">The sequence shown here is derived from an EMBL/GenBank/DDBJ whole genome shotgun (WGS) entry which is preliminary data.</text>
</comment>
<feature type="chain" id="PRO_5002528297" evidence="2">
    <location>
        <begin position="17"/>
        <end position="480"/>
    </location>
</feature>
<protein>
    <submittedName>
        <fullName evidence="3">Uncharacterized protein</fullName>
    </submittedName>
</protein>
<keyword evidence="2" id="KW-0732">Signal</keyword>
<keyword evidence="4" id="KW-1185">Reference proteome</keyword>
<organism evidence="3 4">
    <name type="scientific">Ceratocystis fimbriata f. sp. platani</name>
    <dbReference type="NCBI Taxonomy" id="88771"/>
    <lineage>
        <taxon>Eukaryota</taxon>
        <taxon>Fungi</taxon>
        <taxon>Dikarya</taxon>
        <taxon>Ascomycota</taxon>
        <taxon>Pezizomycotina</taxon>
        <taxon>Sordariomycetes</taxon>
        <taxon>Hypocreomycetidae</taxon>
        <taxon>Microascales</taxon>
        <taxon>Ceratocystidaceae</taxon>
        <taxon>Ceratocystis</taxon>
    </lineage>
</organism>
<proteinExistence type="predicted"/>
<accession>A0A0F8CX20</accession>
<evidence type="ECO:0000256" key="1">
    <source>
        <dbReference type="SAM" id="MobiDB-lite"/>
    </source>
</evidence>
<sequence length="480" mass="53576">MRSSLLFVSYFVLVIARHIPIVPDASADTTLLTRTDAQDPTLPSNLADIPIYKVPYAEHLLDNVKTPEDFKALPPVVFYLHGSKVSANPRFYYSSRFKDVPAFAPYAIDEASTAPASTDSLSAGIPALLPYIPIFIVPYPKELLKNVKTPKDLEALPRVTLYIYGAKAEADPWIYYSRRFKELPTFADYHHVKEEDSPSHPVSPAVGSTLTFGEDGLPVNLNNIPLYKADYPENLDDNVKTPQDFGGLPKVVFFSNGSRVVVSPWGLYANRFAGLPQFFRYSPTIEDPLPARIGKIPWYNASYPTHLIKQAKTKEDILKLPDAVVIKGFLLSGVMLTLPLHRSLGLFLPPSYLSNLDISQPRVLKPSLFQILREDLLDNINDPQDFPTLPDVTVYVHGRRSSVPAWIYYLNRVLGMEWGMVYDDQEDSDSDHAIEYESGLESGLPVDDDGSPQIADHGSDPAYSSPPPNLDERPDTRIVT</sequence>
<dbReference type="Proteomes" id="UP000034841">
    <property type="component" value="Unassembled WGS sequence"/>
</dbReference>
<feature type="region of interest" description="Disordered" evidence="1">
    <location>
        <begin position="434"/>
        <end position="480"/>
    </location>
</feature>
<dbReference type="EMBL" id="LBBL01000111">
    <property type="protein sequence ID" value="KKF95207.1"/>
    <property type="molecule type" value="Genomic_DNA"/>
</dbReference>